<reference evidence="1 2" key="1">
    <citation type="submission" date="2024-09" db="EMBL/GenBank/DDBJ databases">
        <authorList>
            <person name="Sun Q."/>
            <person name="Mori K."/>
        </authorList>
    </citation>
    <scope>NUCLEOTIDE SEQUENCE [LARGE SCALE GENOMIC DNA]</scope>
    <source>
        <strain evidence="1 2">CECT 8286</strain>
    </source>
</reference>
<organism evidence="1 2">
    <name type="scientific">Formosa undariae</name>
    <dbReference type="NCBI Taxonomy" id="1325436"/>
    <lineage>
        <taxon>Bacteria</taxon>
        <taxon>Pseudomonadati</taxon>
        <taxon>Bacteroidota</taxon>
        <taxon>Flavobacteriia</taxon>
        <taxon>Flavobacteriales</taxon>
        <taxon>Flavobacteriaceae</taxon>
        <taxon>Formosa</taxon>
    </lineage>
</organism>
<proteinExistence type="predicted"/>
<evidence type="ECO:0000313" key="2">
    <source>
        <dbReference type="Proteomes" id="UP001589605"/>
    </source>
</evidence>
<accession>A0ABV5F2E5</accession>
<evidence type="ECO:0000313" key="1">
    <source>
        <dbReference type="EMBL" id="MFB9053607.1"/>
    </source>
</evidence>
<dbReference type="EMBL" id="JBHMEZ010000012">
    <property type="protein sequence ID" value="MFB9053607.1"/>
    <property type="molecule type" value="Genomic_DNA"/>
</dbReference>
<name>A0ABV5F2E5_9FLAO</name>
<gene>
    <name evidence="1" type="ORF">ACFFVB_11025</name>
</gene>
<sequence>MNYILTVKKTKERYDNITLDNSTSIKDRIEWNGQKYSIKEIIITNPEVGIIELKCYNISDSGKEIELTSIWN</sequence>
<dbReference type="RefSeq" id="WP_382382816.1">
    <property type="nucleotide sequence ID" value="NZ_JBHMEZ010000012.1"/>
</dbReference>
<dbReference type="Proteomes" id="UP001589605">
    <property type="component" value="Unassembled WGS sequence"/>
</dbReference>
<comment type="caution">
    <text evidence="1">The sequence shown here is derived from an EMBL/GenBank/DDBJ whole genome shotgun (WGS) entry which is preliminary data.</text>
</comment>
<protein>
    <submittedName>
        <fullName evidence="1">Uncharacterized protein</fullName>
    </submittedName>
</protein>
<keyword evidence="2" id="KW-1185">Reference proteome</keyword>